<reference evidence="3" key="1">
    <citation type="submission" date="2020-07" db="EMBL/GenBank/DDBJ databases">
        <title>Genome sequence and genetic diversity analysis of an under-domesticated orphan crop, white fonio (Digitaria exilis).</title>
        <authorList>
            <person name="Bennetzen J.L."/>
            <person name="Chen S."/>
            <person name="Ma X."/>
            <person name="Wang X."/>
            <person name="Yssel A.E.J."/>
            <person name="Chaluvadi S.R."/>
            <person name="Johnson M."/>
            <person name="Gangashetty P."/>
            <person name="Hamidou F."/>
            <person name="Sanogo M.D."/>
            <person name="Zwaenepoel A."/>
            <person name="Wallace J."/>
            <person name="Van De Peer Y."/>
            <person name="Van Deynze A."/>
        </authorList>
    </citation>
    <scope>NUCLEOTIDE SEQUENCE</scope>
    <source>
        <tissue evidence="3">Leaves</tissue>
    </source>
</reference>
<feature type="domain" description="KIB1-4 beta-propeller" evidence="2">
    <location>
        <begin position="3"/>
        <end position="171"/>
    </location>
</feature>
<evidence type="ECO:0000259" key="2">
    <source>
        <dbReference type="Pfam" id="PF03478"/>
    </source>
</evidence>
<organism evidence="3 4">
    <name type="scientific">Digitaria exilis</name>
    <dbReference type="NCBI Taxonomy" id="1010633"/>
    <lineage>
        <taxon>Eukaryota</taxon>
        <taxon>Viridiplantae</taxon>
        <taxon>Streptophyta</taxon>
        <taxon>Embryophyta</taxon>
        <taxon>Tracheophyta</taxon>
        <taxon>Spermatophyta</taxon>
        <taxon>Magnoliopsida</taxon>
        <taxon>Liliopsida</taxon>
        <taxon>Poales</taxon>
        <taxon>Poaceae</taxon>
        <taxon>PACMAD clade</taxon>
        <taxon>Panicoideae</taxon>
        <taxon>Panicodae</taxon>
        <taxon>Paniceae</taxon>
        <taxon>Anthephorinae</taxon>
        <taxon>Digitaria</taxon>
    </lineage>
</organism>
<comment type="caution">
    <text evidence="3">The sequence shown here is derived from an EMBL/GenBank/DDBJ whole genome shotgun (WGS) entry which is preliminary data.</text>
</comment>
<proteinExistence type="predicted"/>
<feature type="compositionally biased region" description="Basic and acidic residues" evidence="1">
    <location>
        <begin position="217"/>
        <end position="230"/>
    </location>
</feature>
<dbReference type="Proteomes" id="UP000636709">
    <property type="component" value="Unassembled WGS sequence"/>
</dbReference>
<evidence type="ECO:0000313" key="4">
    <source>
        <dbReference type="Proteomes" id="UP000636709"/>
    </source>
</evidence>
<dbReference type="AlphaFoldDB" id="A0A835AHN8"/>
<feature type="region of interest" description="Disordered" evidence="1">
    <location>
        <begin position="217"/>
        <end position="245"/>
    </location>
</feature>
<accession>A0A835AHN8</accession>
<dbReference type="InterPro" id="IPR005174">
    <property type="entry name" value="KIB1-4_b-propeller"/>
</dbReference>
<dbReference type="EMBL" id="JACEFO010002380">
    <property type="protein sequence ID" value="KAF8662513.1"/>
    <property type="molecule type" value="Genomic_DNA"/>
</dbReference>
<gene>
    <name evidence="3" type="ORF">HU200_056107</name>
</gene>
<protein>
    <recommendedName>
        <fullName evidence="2">KIB1-4 beta-propeller domain-containing protein</fullName>
    </recommendedName>
</protein>
<evidence type="ECO:0000313" key="3">
    <source>
        <dbReference type="EMBL" id="KAF8662513.1"/>
    </source>
</evidence>
<sequence>MLSVTAAGDEGWRLLKNPYDSIEYTNTTVFNGKVLAVTKFEGIYSWDMEGGAAAEPTLLQGPEELFTDDPNFKREFYLFALSDGGELQVVCMYDYIVKNSHTFGILLKRVSLHELDASSSKWRRVMDLDDDRALFVGGNHPFYVVVPQGGAKDLQADYVYVMGLNACDAAQRYDTRDQPGVALNASVAKTDDAKARIAYSLLTRSFHSYLEMEAADSHHETTEQLAERPRGPPRSPCSGDSGVRSSGAAEWEVVSPGARCGAATALASAQLRSGQHLGGLKPRFPEGVGTKPVLPLEKFHLN</sequence>
<dbReference type="Pfam" id="PF03478">
    <property type="entry name" value="Beta-prop_KIB1-4"/>
    <property type="match status" value="1"/>
</dbReference>
<evidence type="ECO:0000256" key="1">
    <source>
        <dbReference type="SAM" id="MobiDB-lite"/>
    </source>
</evidence>
<name>A0A835AHN8_9POAL</name>
<keyword evidence="4" id="KW-1185">Reference proteome</keyword>